<dbReference type="InterPro" id="IPR041662">
    <property type="entry name" value="SusD-like_2"/>
</dbReference>
<name>A0A937KBU9_9BACT</name>
<evidence type="ECO:0000313" key="2">
    <source>
        <dbReference type="Proteomes" id="UP000614216"/>
    </source>
</evidence>
<protein>
    <submittedName>
        <fullName evidence="1">SusD/RagB family nutrient-binding outer membrane lipoprotein</fullName>
    </submittedName>
</protein>
<dbReference type="SUPFAM" id="SSF48452">
    <property type="entry name" value="TPR-like"/>
    <property type="match status" value="1"/>
</dbReference>
<dbReference type="AlphaFoldDB" id="A0A937KBU9"/>
<sequence>MKRLNINIIKGAVFFFSLFLITSCDRNFEEINSNPNGIDPNTASPRRVMATVQIYAFGEPRFITWRGNIIYSSQFAHHYVYNFADMAWFPGTAYTNNQGWTDNVWESSNIKVAGHLNALRELLDPEEDKEEVAVVKIISGWFYQKMTDMYGDIPYTDVIKPRSEVAYKPTYDSQKDIYKAIIEDLSAQIDVLEGASELSFSTGDFLYQSTPANWIAFANTLRLRMALRSRGAFEAAGDGSFINGVITDALANPLIDAGNEAVFYRAQDGLFLSDPNELMGGQEDVWHSFEYNQARWALSDKVVGLLQDNNDPRLEKIAMEADSVPGTYAGLEPNLVAPPKYGYVSKPTGLLRGEKKNDPVPAYIITASESYFLQAEAALLGFAGDAENLYQSGIKAHMSYAGVDGGDADDFIANEPEAVLAGTTAENLEKVWRQRWLSLLNNGYEAWALARRTNLIPDQVGAQYLSNLTDGKVPSRLVYPTSELTLNADNVAAANGGKPDLMTTSVWWDVD</sequence>
<keyword evidence="2" id="KW-1185">Reference proteome</keyword>
<dbReference type="Pfam" id="PF12771">
    <property type="entry name" value="SusD-like_2"/>
    <property type="match status" value="1"/>
</dbReference>
<dbReference type="RefSeq" id="WP_202856131.1">
    <property type="nucleotide sequence ID" value="NZ_JAEUGD010000031.1"/>
</dbReference>
<dbReference type="Gene3D" id="1.25.40.390">
    <property type="match status" value="1"/>
</dbReference>
<evidence type="ECO:0000313" key="1">
    <source>
        <dbReference type="EMBL" id="MBL6446599.1"/>
    </source>
</evidence>
<gene>
    <name evidence="1" type="ORF">JMN32_09775</name>
</gene>
<proteinExistence type="predicted"/>
<dbReference type="InterPro" id="IPR011990">
    <property type="entry name" value="TPR-like_helical_dom_sf"/>
</dbReference>
<dbReference type="EMBL" id="JAEUGD010000031">
    <property type="protein sequence ID" value="MBL6446599.1"/>
    <property type="molecule type" value="Genomic_DNA"/>
</dbReference>
<comment type="caution">
    <text evidence="1">The sequence shown here is derived from an EMBL/GenBank/DDBJ whole genome shotgun (WGS) entry which is preliminary data.</text>
</comment>
<accession>A0A937KBU9</accession>
<organism evidence="1 2">
    <name type="scientific">Fulvivirga marina</name>
    <dbReference type="NCBI Taxonomy" id="2494733"/>
    <lineage>
        <taxon>Bacteria</taxon>
        <taxon>Pseudomonadati</taxon>
        <taxon>Bacteroidota</taxon>
        <taxon>Cytophagia</taxon>
        <taxon>Cytophagales</taxon>
        <taxon>Fulvivirgaceae</taxon>
        <taxon>Fulvivirga</taxon>
    </lineage>
</organism>
<keyword evidence="1" id="KW-0449">Lipoprotein</keyword>
<reference evidence="1" key="1">
    <citation type="submission" date="2021-01" db="EMBL/GenBank/DDBJ databases">
        <title>Fulvivirga kasyanovii gen. nov., sp nov., a novel member of the phylum Bacteroidetes isolated from seawater in a mussel farm.</title>
        <authorList>
            <person name="Zhao L.-H."/>
            <person name="Wang Z.-J."/>
        </authorList>
    </citation>
    <scope>NUCLEOTIDE SEQUENCE</scope>
    <source>
        <strain evidence="1">29W222</strain>
    </source>
</reference>
<dbReference type="Proteomes" id="UP000614216">
    <property type="component" value="Unassembled WGS sequence"/>
</dbReference>
<dbReference type="PROSITE" id="PS51257">
    <property type="entry name" value="PROKAR_LIPOPROTEIN"/>
    <property type="match status" value="1"/>
</dbReference>